<sequence>YGQHRPGSIIYSDGWVAYDVTPQLLVHLRYLHDVVDHLQNFADLRTGAQ</sequence>
<protein>
    <submittedName>
        <fullName evidence="1">Uncharacterized protein</fullName>
    </submittedName>
</protein>
<gene>
    <name evidence="1" type="ORF">FKW44_020416</name>
</gene>
<evidence type="ECO:0000313" key="2">
    <source>
        <dbReference type="Proteomes" id="UP000595437"/>
    </source>
</evidence>
<reference evidence="2" key="1">
    <citation type="submission" date="2021-01" db="EMBL/GenBank/DDBJ databases">
        <title>Caligus Genome Assembly.</title>
        <authorList>
            <person name="Gallardo-Escarate C."/>
        </authorList>
    </citation>
    <scope>NUCLEOTIDE SEQUENCE [LARGE SCALE GENOMIC DNA]</scope>
</reference>
<organism evidence="1 2">
    <name type="scientific">Caligus rogercresseyi</name>
    <name type="common">Sea louse</name>
    <dbReference type="NCBI Taxonomy" id="217165"/>
    <lineage>
        <taxon>Eukaryota</taxon>
        <taxon>Metazoa</taxon>
        <taxon>Ecdysozoa</taxon>
        <taxon>Arthropoda</taxon>
        <taxon>Crustacea</taxon>
        <taxon>Multicrustacea</taxon>
        <taxon>Hexanauplia</taxon>
        <taxon>Copepoda</taxon>
        <taxon>Siphonostomatoida</taxon>
        <taxon>Caligidae</taxon>
        <taxon>Caligus</taxon>
    </lineage>
</organism>
<evidence type="ECO:0000313" key="1">
    <source>
        <dbReference type="EMBL" id="QQP39510.1"/>
    </source>
</evidence>
<dbReference type="EMBL" id="CP045903">
    <property type="protein sequence ID" value="QQP39510.1"/>
    <property type="molecule type" value="Genomic_DNA"/>
</dbReference>
<dbReference type="AlphaFoldDB" id="A0A7T8GXZ6"/>
<dbReference type="Proteomes" id="UP000595437">
    <property type="component" value="Chromosome 14"/>
</dbReference>
<accession>A0A7T8GXZ6</accession>
<dbReference type="OrthoDB" id="6412411at2759"/>
<proteinExistence type="predicted"/>
<feature type="non-terminal residue" evidence="1">
    <location>
        <position position="1"/>
    </location>
</feature>
<keyword evidence="2" id="KW-1185">Reference proteome</keyword>
<name>A0A7T8GXZ6_CALRO</name>